<reference evidence="1 2" key="1">
    <citation type="submission" date="2016-10" db="EMBL/GenBank/DDBJ databases">
        <authorList>
            <person name="de Groot N.N."/>
        </authorList>
    </citation>
    <scope>NUCLEOTIDE SEQUENCE [LARGE SCALE GENOMIC DNA]</scope>
    <source>
        <strain evidence="1 2">CGMCC 4.2023</strain>
    </source>
</reference>
<dbReference type="SUPFAM" id="SSF55811">
    <property type="entry name" value="Nudix"/>
    <property type="match status" value="1"/>
</dbReference>
<proteinExistence type="predicted"/>
<dbReference type="EMBL" id="FNVU01000015">
    <property type="protein sequence ID" value="SEG84166.1"/>
    <property type="molecule type" value="Genomic_DNA"/>
</dbReference>
<dbReference type="InterPro" id="IPR015797">
    <property type="entry name" value="NUDIX_hydrolase-like_dom_sf"/>
</dbReference>
<protein>
    <recommendedName>
        <fullName evidence="3">8-oxo-dGTP diphosphatase</fullName>
    </recommendedName>
</protein>
<accession>A0A1H6DHT1</accession>
<dbReference type="OrthoDB" id="21568at2"/>
<dbReference type="RefSeq" id="WP_160145120.1">
    <property type="nucleotide sequence ID" value="NZ_FNVU01000015.1"/>
</dbReference>
<evidence type="ECO:0000313" key="2">
    <source>
        <dbReference type="Proteomes" id="UP000236754"/>
    </source>
</evidence>
<evidence type="ECO:0008006" key="3">
    <source>
        <dbReference type="Google" id="ProtNLM"/>
    </source>
</evidence>
<dbReference type="Proteomes" id="UP000236754">
    <property type="component" value="Unassembled WGS sequence"/>
</dbReference>
<dbReference type="AlphaFoldDB" id="A0A1H6DHT1"/>
<sequence length="50" mass="5475">MPLANDRGQYVLRLRDANKPIWARGCWTLSGGGEPGETLDACVRRDSQGS</sequence>
<organism evidence="1 2">
    <name type="scientific">Actinacidiphila yanglinensis</name>
    <dbReference type="NCBI Taxonomy" id="310779"/>
    <lineage>
        <taxon>Bacteria</taxon>
        <taxon>Bacillati</taxon>
        <taxon>Actinomycetota</taxon>
        <taxon>Actinomycetes</taxon>
        <taxon>Kitasatosporales</taxon>
        <taxon>Streptomycetaceae</taxon>
        <taxon>Actinacidiphila</taxon>
    </lineage>
</organism>
<keyword evidence="2" id="KW-1185">Reference proteome</keyword>
<gene>
    <name evidence="1" type="ORF">SAMN05216223_11519</name>
</gene>
<evidence type="ECO:0000313" key="1">
    <source>
        <dbReference type="EMBL" id="SEG84166.1"/>
    </source>
</evidence>
<name>A0A1H6DHT1_9ACTN</name>